<accession>A0ABW7SH35</accession>
<keyword evidence="3" id="KW-1185">Reference proteome</keyword>
<feature type="compositionally biased region" description="Basic and acidic residues" evidence="1">
    <location>
        <begin position="297"/>
        <end position="324"/>
    </location>
</feature>
<evidence type="ECO:0000313" key="2">
    <source>
        <dbReference type="EMBL" id="MFI0793009.1"/>
    </source>
</evidence>
<protein>
    <submittedName>
        <fullName evidence="2">Uncharacterized protein</fullName>
    </submittedName>
</protein>
<comment type="caution">
    <text evidence="2">The sequence shown here is derived from an EMBL/GenBank/DDBJ whole genome shotgun (WGS) entry which is preliminary data.</text>
</comment>
<proteinExistence type="predicted"/>
<evidence type="ECO:0000256" key="1">
    <source>
        <dbReference type="SAM" id="MobiDB-lite"/>
    </source>
</evidence>
<dbReference type="EMBL" id="JBIRPU010000004">
    <property type="protein sequence ID" value="MFI0793009.1"/>
    <property type="molecule type" value="Genomic_DNA"/>
</dbReference>
<sequence length="537" mass="60043">MRTIADFRRAAAPDSTWLCINRQYPETSGLRTITSGTTRLHFTGFHADGTITNGSLYIPRADECRIDGDTLHMLQNPGADLTAWTWTLLAPTSQWHDKFPPRYFAATPLREGLRGPTGKPWCVYARDHDKAVNALGQAVDDNAAYFATQTEADDLVQRLEPAGTTYYSYGRKPADGDWAYDIDDMAITYGDGPWPFHHGERGGPTSVRLAPSTAYLSWGNERVMVWPRRFGQAEADLHLYVRQQGSYAMVWRCKVAIDLLADTFTLPDHCPPTLREQAAAKARKVLDLVATGRRERDTYLRPLTARDRAAKTGETRPHERDRRTSPLPEPTPPPADVQTVEQHREVWQRVGPDEWLTAGPGDSQRPQVHRHDTASMLRFGAVTPLPSPPLSELDRIGAAMIGRTLVLPTRQPGRRLYELTVQHAETGFLYGPTDRSYRTALHLAASGLLTNRPVRLTDRRGRLICVGDRIHEYTNYRFGLEPAGRLIGAFRVVGLNAEAGVLFTDRHAEHGQPEAVAFPADVEVVDRASLTQRTDTD</sequence>
<organism evidence="2 3">
    <name type="scientific">Micromonospora rubida</name>
    <dbReference type="NCBI Taxonomy" id="2697657"/>
    <lineage>
        <taxon>Bacteria</taxon>
        <taxon>Bacillati</taxon>
        <taxon>Actinomycetota</taxon>
        <taxon>Actinomycetes</taxon>
        <taxon>Micromonosporales</taxon>
        <taxon>Micromonosporaceae</taxon>
        <taxon>Micromonospora</taxon>
    </lineage>
</organism>
<gene>
    <name evidence="2" type="ORF">ACH4OY_09960</name>
</gene>
<reference evidence="2 3" key="1">
    <citation type="submission" date="2024-10" db="EMBL/GenBank/DDBJ databases">
        <title>The Natural Products Discovery Center: Release of the First 8490 Sequenced Strains for Exploring Actinobacteria Biosynthetic Diversity.</title>
        <authorList>
            <person name="Kalkreuter E."/>
            <person name="Kautsar S.A."/>
            <person name="Yang D."/>
            <person name="Bader C.D."/>
            <person name="Teijaro C.N."/>
            <person name="Fluegel L."/>
            <person name="Davis C.M."/>
            <person name="Simpson J.R."/>
            <person name="Lauterbach L."/>
            <person name="Steele A.D."/>
            <person name="Gui C."/>
            <person name="Meng S."/>
            <person name="Li G."/>
            <person name="Viehrig K."/>
            <person name="Ye F."/>
            <person name="Su P."/>
            <person name="Kiefer A.F."/>
            <person name="Nichols A."/>
            <person name="Cepeda A.J."/>
            <person name="Yan W."/>
            <person name="Fan B."/>
            <person name="Jiang Y."/>
            <person name="Adhikari A."/>
            <person name="Zheng C.-J."/>
            <person name="Schuster L."/>
            <person name="Cowan T.M."/>
            <person name="Smanski M.J."/>
            <person name="Chevrette M.G."/>
            <person name="De Carvalho L.P.S."/>
            <person name="Shen B."/>
        </authorList>
    </citation>
    <scope>NUCLEOTIDE SEQUENCE [LARGE SCALE GENOMIC DNA]</scope>
    <source>
        <strain evidence="2 3">NPDC021253</strain>
    </source>
</reference>
<dbReference type="Proteomes" id="UP001611075">
    <property type="component" value="Unassembled WGS sequence"/>
</dbReference>
<name>A0ABW7SH35_9ACTN</name>
<dbReference type="RefSeq" id="WP_387020257.1">
    <property type="nucleotide sequence ID" value="NZ_JBIRPU010000004.1"/>
</dbReference>
<feature type="region of interest" description="Disordered" evidence="1">
    <location>
        <begin position="297"/>
        <end position="342"/>
    </location>
</feature>
<evidence type="ECO:0000313" key="3">
    <source>
        <dbReference type="Proteomes" id="UP001611075"/>
    </source>
</evidence>